<comment type="caution">
    <text evidence="1">The sequence shown here is derived from an EMBL/GenBank/DDBJ whole genome shotgun (WGS) entry which is preliminary data.</text>
</comment>
<name>A0A8J3I6Q1_9CHLR</name>
<organism evidence="1 2">
    <name type="scientific">Ktedonospora formicarum</name>
    <dbReference type="NCBI Taxonomy" id="2778364"/>
    <lineage>
        <taxon>Bacteria</taxon>
        <taxon>Bacillati</taxon>
        <taxon>Chloroflexota</taxon>
        <taxon>Ktedonobacteria</taxon>
        <taxon>Ktedonobacterales</taxon>
        <taxon>Ktedonobacteraceae</taxon>
        <taxon>Ktedonospora</taxon>
    </lineage>
</organism>
<proteinExistence type="predicted"/>
<evidence type="ECO:0000313" key="2">
    <source>
        <dbReference type="Proteomes" id="UP000612362"/>
    </source>
</evidence>
<reference evidence="1" key="1">
    <citation type="submission" date="2020-10" db="EMBL/GenBank/DDBJ databases">
        <title>Taxonomic study of unclassified bacteria belonging to the class Ktedonobacteria.</title>
        <authorList>
            <person name="Yabe S."/>
            <person name="Wang C.M."/>
            <person name="Zheng Y."/>
            <person name="Sakai Y."/>
            <person name="Cavaletti L."/>
            <person name="Monciardini P."/>
            <person name="Donadio S."/>
        </authorList>
    </citation>
    <scope>NUCLEOTIDE SEQUENCE</scope>
    <source>
        <strain evidence="1">SOSP1-1</strain>
    </source>
</reference>
<dbReference type="EMBL" id="BNJF01000002">
    <property type="protein sequence ID" value="GHO45714.1"/>
    <property type="molecule type" value="Genomic_DNA"/>
</dbReference>
<dbReference type="Proteomes" id="UP000612362">
    <property type="component" value="Unassembled WGS sequence"/>
</dbReference>
<gene>
    <name evidence="1" type="ORF">KSX_38770</name>
</gene>
<keyword evidence="2" id="KW-1185">Reference proteome</keyword>
<evidence type="ECO:0000313" key="1">
    <source>
        <dbReference type="EMBL" id="GHO45714.1"/>
    </source>
</evidence>
<dbReference type="AlphaFoldDB" id="A0A8J3I6Q1"/>
<protein>
    <submittedName>
        <fullName evidence="1">Uncharacterized protein</fullName>
    </submittedName>
</protein>
<accession>A0A8J3I6Q1</accession>
<sequence length="139" mass="14356">MKDPNGAGEAASSNGFLPAFVAGIATRAFPCARFFEPALAKEVLEGGIQVTQALLEGALADLAHPRLRGLESIDLAMQIDGGGRFLPGFVGLLFAAKTVIVGPTSGSSMFAAARLLRVIEVKFSPIPTDHPVALPPSVS</sequence>